<dbReference type="EnsemblPlants" id="AVESA.00010b.r2.7CG0681290.2">
    <property type="protein sequence ID" value="AVESA.00010b.r2.7CG0681290.2.CDS"/>
    <property type="gene ID" value="AVESA.00010b.r2.7CG0681290"/>
</dbReference>
<evidence type="ECO:0000313" key="1">
    <source>
        <dbReference type="EnsemblPlants" id="AVESA.00010b.r2.7CG0681290.2.CDS"/>
    </source>
</evidence>
<reference evidence="1" key="1">
    <citation type="submission" date="2021-05" db="EMBL/GenBank/DDBJ databases">
        <authorList>
            <person name="Scholz U."/>
            <person name="Mascher M."/>
            <person name="Fiebig A."/>
        </authorList>
    </citation>
    <scope>NUCLEOTIDE SEQUENCE [LARGE SCALE GENOMIC DNA]</scope>
</reference>
<organism evidence="1 2">
    <name type="scientific">Avena sativa</name>
    <name type="common">Oat</name>
    <dbReference type="NCBI Taxonomy" id="4498"/>
    <lineage>
        <taxon>Eukaryota</taxon>
        <taxon>Viridiplantae</taxon>
        <taxon>Streptophyta</taxon>
        <taxon>Embryophyta</taxon>
        <taxon>Tracheophyta</taxon>
        <taxon>Spermatophyta</taxon>
        <taxon>Magnoliopsida</taxon>
        <taxon>Liliopsida</taxon>
        <taxon>Poales</taxon>
        <taxon>Poaceae</taxon>
        <taxon>BOP clade</taxon>
        <taxon>Pooideae</taxon>
        <taxon>Poodae</taxon>
        <taxon>Poeae</taxon>
        <taxon>Poeae Chloroplast Group 1 (Aveneae type)</taxon>
        <taxon>Aveninae</taxon>
        <taxon>Avena</taxon>
    </lineage>
</organism>
<accession>A0ACD6A121</accession>
<protein>
    <submittedName>
        <fullName evidence="1">Uncharacterized protein</fullName>
    </submittedName>
</protein>
<name>A0ACD6A121_AVESA</name>
<dbReference type="Proteomes" id="UP001732700">
    <property type="component" value="Chromosome 7C"/>
</dbReference>
<proteinExistence type="predicted"/>
<reference evidence="1" key="2">
    <citation type="submission" date="2025-09" db="UniProtKB">
        <authorList>
            <consortium name="EnsemblPlants"/>
        </authorList>
    </citation>
    <scope>IDENTIFICATION</scope>
</reference>
<keyword evidence="2" id="KW-1185">Reference proteome</keyword>
<sequence length="283" mass="31104">MLYLSPSDMISLSTALLALTPKPPSAPISSFSEMLLGIAPPPATIAAASQLSASVPAPASARVPSAKGSTVACRAAGKGKKEEVLVSGVMFQPFEELKGELSLVPQADGQSLARQKFVDESEAALNEQINVEYNASYAYHSLYAYFDRDNVALKGFAKFFKESSDEEREHAEKLMEYQNRRGGRVRLQSIVTPLTEFDHSEKGDALYAMELALALEKLVNEKLHNLHTVATRCNDPQLSDFVESQFLQEQVVAVKKISEYVTQLRRIGKGHGVWHFDRMLLGA</sequence>
<evidence type="ECO:0000313" key="2">
    <source>
        <dbReference type="Proteomes" id="UP001732700"/>
    </source>
</evidence>